<feature type="region of interest" description="Disordered" evidence="5">
    <location>
        <begin position="178"/>
        <end position="206"/>
    </location>
</feature>
<dbReference type="RefSeq" id="WP_182667062.1">
    <property type="nucleotide sequence ID" value="NZ_VKHS01000994.1"/>
</dbReference>
<accession>A0A7W3T7S9</accession>
<dbReference type="EMBL" id="VKHS01000994">
    <property type="protein sequence ID" value="MBB0232532.1"/>
    <property type="molecule type" value="Genomic_DNA"/>
</dbReference>
<dbReference type="PANTHER" id="PTHR43046">
    <property type="entry name" value="GDP-MANNOSE MANNOSYL HYDROLASE"/>
    <property type="match status" value="1"/>
</dbReference>
<dbReference type="PROSITE" id="PS51462">
    <property type="entry name" value="NUDIX"/>
    <property type="match status" value="1"/>
</dbReference>
<name>A0A7W3T7S9_9ACTN</name>
<gene>
    <name evidence="7" type="ORF">FOE67_24375</name>
</gene>
<evidence type="ECO:0000259" key="6">
    <source>
        <dbReference type="PROSITE" id="PS51462"/>
    </source>
</evidence>
<evidence type="ECO:0000313" key="8">
    <source>
        <dbReference type="Proteomes" id="UP000530234"/>
    </source>
</evidence>
<dbReference type="InterPro" id="IPR020476">
    <property type="entry name" value="Nudix_hydrolase"/>
</dbReference>
<dbReference type="InterPro" id="IPR000086">
    <property type="entry name" value="NUDIX_hydrolase_dom"/>
</dbReference>
<dbReference type="InterPro" id="IPR015797">
    <property type="entry name" value="NUDIX_hydrolase-like_dom_sf"/>
</dbReference>
<dbReference type="PANTHER" id="PTHR43046:SF2">
    <property type="entry name" value="8-OXO-DGTP DIPHOSPHATASE-RELATED"/>
    <property type="match status" value="1"/>
</dbReference>
<evidence type="ECO:0000256" key="4">
    <source>
        <dbReference type="RuleBase" id="RU003476"/>
    </source>
</evidence>
<dbReference type="SUPFAM" id="SSF55811">
    <property type="entry name" value="Nudix"/>
    <property type="match status" value="1"/>
</dbReference>
<dbReference type="AlphaFoldDB" id="A0A7W3T7S9"/>
<dbReference type="InterPro" id="IPR020084">
    <property type="entry name" value="NUDIX_hydrolase_CS"/>
</dbReference>
<feature type="domain" description="Nudix hydrolase" evidence="6">
    <location>
        <begin position="38"/>
        <end position="166"/>
    </location>
</feature>
<comment type="similarity">
    <text evidence="2 4">Belongs to the Nudix hydrolase family.</text>
</comment>
<comment type="cofactor">
    <cofactor evidence="1">
        <name>Mg(2+)</name>
        <dbReference type="ChEBI" id="CHEBI:18420"/>
    </cofactor>
</comment>
<evidence type="ECO:0000256" key="2">
    <source>
        <dbReference type="ARBA" id="ARBA00005582"/>
    </source>
</evidence>
<dbReference type="Proteomes" id="UP000530234">
    <property type="component" value="Unassembled WGS sequence"/>
</dbReference>
<evidence type="ECO:0000256" key="5">
    <source>
        <dbReference type="SAM" id="MobiDB-lite"/>
    </source>
</evidence>
<organism evidence="7 8">
    <name type="scientific">Streptomyces calidiresistens</name>
    <dbReference type="NCBI Taxonomy" id="1485586"/>
    <lineage>
        <taxon>Bacteria</taxon>
        <taxon>Bacillati</taxon>
        <taxon>Actinomycetota</taxon>
        <taxon>Actinomycetes</taxon>
        <taxon>Kitasatosporales</taxon>
        <taxon>Streptomycetaceae</taxon>
        <taxon>Streptomyces</taxon>
    </lineage>
</organism>
<dbReference type="GO" id="GO:0016787">
    <property type="term" value="F:hydrolase activity"/>
    <property type="evidence" value="ECO:0007669"/>
    <property type="project" value="UniProtKB-KW"/>
</dbReference>
<evidence type="ECO:0000256" key="1">
    <source>
        <dbReference type="ARBA" id="ARBA00001946"/>
    </source>
</evidence>
<dbReference type="CDD" id="cd03424">
    <property type="entry name" value="NUDIX_ADPRase_Nudt5_UGPPase_Nudt14"/>
    <property type="match status" value="1"/>
</dbReference>
<keyword evidence="3 4" id="KW-0378">Hydrolase</keyword>
<dbReference type="Gene3D" id="3.90.79.10">
    <property type="entry name" value="Nucleoside Triphosphate Pyrophosphohydrolase"/>
    <property type="match status" value="1"/>
</dbReference>
<evidence type="ECO:0000256" key="3">
    <source>
        <dbReference type="ARBA" id="ARBA00022801"/>
    </source>
</evidence>
<keyword evidence="8" id="KW-1185">Reference proteome</keyword>
<reference evidence="8" key="1">
    <citation type="submission" date="2019-10" db="EMBL/GenBank/DDBJ databases">
        <title>Streptomyces sp. nov., a novel actinobacterium isolated from alkaline environment.</title>
        <authorList>
            <person name="Golinska P."/>
        </authorList>
    </citation>
    <scope>NUCLEOTIDE SEQUENCE [LARGE SCALE GENOMIC DNA]</scope>
    <source>
        <strain evidence="8">DSM 42108</strain>
    </source>
</reference>
<protein>
    <submittedName>
        <fullName evidence="7">NUDIX domain-containing protein</fullName>
    </submittedName>
</protein>
<dbReference type="Pfam" id="PF00293">
    <property type="entry name" value="NUDIX"/>
    <property type="match status" value="1"/>
</dbReference>
<sequence length="206" mass="22923">MRWTVHGERSLHRHPWLEVALLDVERPDGGRGEQHAIRLRDVAACVVTDTEQRVLLMWRHRLVTDSWGWELPMGVVDEGETPERTAVREVEEETGWRAGAPRPLIRAEPAGGIMNARHHVFRADAAGYVGPPVERNESDRIEWIPRAEVLGMIDRGEILSGITLVGLLRWLMGEPGRRTPGAGCRVPGDEAPRPTGGGVPERVPEG</sequence>
<proteinExistence type="inferred from homology"/>
<evidence type="ECO:0000313" key="7">
    <source>
        <dbReference type="EMBL" id="MBB0232532.1"/>
    </source>
</evidence>
<dbReference type="PROSITE" id="PS00893">
    <property type="entry name" value="NUDIX_BOX"/>
    <property type="match status" value="1"/>
</dbReference>
<dbReference type="PRINTS" id="PR00502">
    <property type="entry name" value="NUDIXFAMILY"/>
</dbReference>
<comment type="caution">
    <text evidence="7">The sequence shown here is derived from an EMBL/GenBank/DDBJ whole genome shotgun (WGS) entry which is preliminary data.</text>
</comment>